<dbReference type="InterPro" id="IPR036390">
    <property type="entry name" value="WH_DNA-bd_sf"/>
</dbReference>
<dbReference type="Pfam" id="PF08279">
    <property type="entry name" value="HTH_11"/>
    <property type="match status" value="1"/>
</dbReference>
<dbReference type="Proteomes" id="UP001283109">
    <property type="component" value="Unassembled WGS sequence"/>
</dbReference>
<keyword evidence="6" id="KW-1185">Reference proteome</keyword>
<evidence type="ECO:0000256" key="1">
    <source>
        <dbReference type="ARBA" id="ARBA00023015"/>
    </source>
</evidence>
<dbReference type="InterPro" id="IPR018356">
    <property type="entry name" value="Tscrpt_reg_HTH_DeoR_CS"/>
</dbReference>
<keyword evidence="2" id="KW-0238">DNA-binding</keyword>
<evidence type="ECO:0000256" key="3">
    <source>
        <dbReference type="ARBA" id="ARBA00023163"/>
    </source>
</evidence>
<reference evidence="5 6" key="1">
    <citation type="submission" date="2023-11" db="EMBL/GenBank/DDBJ databases">
        <title>Draft genome sequence of Microbacterium arthrosphaerae JCM 30492.</title>
        <authorList>
            <person name="Zhang G."/>
            <person name="Ding Y."/>
        </authorList>
    </citation>
    <scope>NUCLEOTIDE SEQUENCE [LARGE SCALE GENOMIC DNA]</scope>
    <source>
        <strain evidence="5 6">JCM 30492</strain>
    </source>
</reference>
<dbReference type="Pfam" id="PF25583">
    <property type="entry name" value="WCX"/>
    <property type="match status" value="1"/>
</dbReference>
<dbReference type="PANTHER" id="PTHR34580:SF3">
    <property type="entry name" value="PROTEIN PAFB"/>
    <property type="match status" value="1"/>
</dbReference>
<dbReference type="PIRSF" id="PIRSF016838">
    <property type="entry name" value="PafC"/>
    <property type="match status" value="1"/>
</dbReference>
<dbReference type="RefSeq" id="WP_318354246.1">
    <property type="nucleotide sequence ID" value="NZ_JAWQEV010000004.1"/>
</dbReference>
<dbReference type="InterPro" id="IPR001034">
    <property type="entry name" value="DeoR_HTH"/>
</dbReference>
<dbReference type="PROSITE" id="PS51000">
    <property type="entry name" value="HTH_DEOR_2"/>
    <property type="match status" value="1"/>
</dbReference>
<gene>
    <name evidence="5" type="ORF">R8Z58_13185</name>
</gene>
<accession>A0ABU4H316</accession>
<protein>
    <submittedName>
        <fullName evidence="5">WYL domain-containing protein</fullName>
    </submittedName>
</protein>
<evidence type="ECO:0000259" key="4">
    <source>
        <dbReference type="PROSITE" id="PS51000"/>
    </source>
</evidence>
<dbReference type="InterPro" id="IPR036388">
    <property type="entry name" value="WH-like_DNA-bd_sf"/>
</dbReference>
<evidence type="ECO:0000256" key="2">
    <source>
        <dbReference type="ARBA" id="ARBA00023125"/>
    </source>
</evidence>
<evidence type="ECO:0000313" key="5">
    <source>
        <dbReference type="EMBL" id="MDW4573728.1"/>
    </source>
</evidence>
<dbReference type="PROSITE" id="PS00894">
    <property type="entry name" value="HTH_DEOR_1"/>
    <property type="match status" value="1"/>
</dbReference>
<name>A0ABU4H316_9MICO</name>
<keyword evidence="1" id="KW-0805">Transcription regulation</keyword>
<dbReference type="Gene3D" id="1.10.10.10">
    <property type="entry name" value="Winged helix-like DNA-binding domain superfamily/Winged helix DNA-binding domain"/>
    <property type="match status" value="1"/>
</dbReference>
<dbReference type="Pfam" id="PF13280">
    <property type="entry name" value="WYL"/>
    <property type="match status" value="1"/>
</dbReference>
<dbReference type="InterPro" id="IPR028349">
    <property type="entry name" value="PafC-like"/>
</dbReference>
<evidence type="ECO:0000313" key="6">
    <source>
        <dbReference type="Proteomes" id="UP001283109"/>
    </source>
</evidence>
<comment type="caution">
    <text evidence="5">The sequence shown here is derived from an EMBL/GenBank/DDBJ whole genome shotgun (WGS) entry which is preliminary data.</text>
</comment>
<dbReference type="InterPro" id="IPR057727">
    <property type="entry name" value="WCX_dom"/>
</dbReference>
<dbReference type="EMBL" id="JAWQEV010000004">
    <property type="protein sequence ID" value="MDW4573728.1"/>
    <property type="molecule type" value="Genomic_DNA"/>
</dbReference>
<proteinExistence type="predicted"/>
<dbReference type="PANTHER" id="PTHR34580">
    <property type="match status" value="1"/>
</dbReference>
<dbReference type="SUPFAM" id="SSF46785">
    <property type="entry name" value="Winged helix' DNA-binding domain"/>
    <property type="match status" value="1"/>
</dbReference>
<sequence length="320" mass="35055">MLETSARLLELLSLLQVKRDWTSDDLAARLGVSTRTVRADIGRLRSLGYPVDARPGVAGGYRLAAGTAMPPLLLDDDEAVAVAVGLGAVATWRLGIQETSLIALAKLEQVMPAHLRRRVAAIRETTSVVPGTEPALDLSALGAAASAIRGHERLRFGYTKPGGTEEARHAEPQRLVSWGPFWYLFAWDLDREDWRVFRVDRMVPRAPTGVRFRPRVIPEDAVVQHVVRRIIEAGWSYRARVLVHAPAGEVAAKLVIPVDIEAVDDSTCRVELGSDDPDGLALWLAQLGADVEVLEGRELERAFERLATRFRRAAGGAATR</sequence>
<feature type="domain" description="HTH deoR-type" evidence="4">
    <location>
        <begin position="4"/>
        <end position="59"/>
    </location>
</feature>
<dbReference type="InterPro" id="IPR051534">
    <property type="entry name" value="CBASS_pafABC_assoc_protein"/>
</dbReference>
<dbReference type="InterPro" id="IPR026881">
    <property type="entry name" value="WYL_dom"/>
</dbReference>
<dbReference type="InterPro" id="IPR013196">
    <property type="entry name" value="HTH_11"/>
</dbReference>
<keyword evidence="3" id="KW-0804">Transcription</keyword>
<dbReference type="PROSITE" id="PS52050">
    <property type="entry name" value="WYL"/>
    <property type="match status" value="1"/>
</dbReference>
<organism evidence="5 6">
    <name type="scientific">Microbacterium arthrosphaerae</name>
    <dbReference type="NCBI Taxonomy" id="792652"/>
    <lineage>
        <taxon>Bacteria</taxon>
        <taxon>Bacillati</taxon>
        <taxon>Actinomycetota</taxon>
        <taxon>Actinomycetes</taxon>
        <taxon>Micrococcales</taxon>
        <taxon>Microbacteriaceae</taxon>
        <taxon>Microbacterium</taxon>
    </lineage>
</organism>